<feature type="active site" description="Acyl-ester intermediate" evidence="7">
    <location>
        <position position="189"/>
    </location>
</feature>
<dbReference type="Proteomes" id="UP000235965">
    <property type="component" value="Unassembled WGS sequence"/>
</dbReference>
<evidence type="ECO:0000313" key="11">
    <source>
        <dbReference type="Proteomes" id="UP000235965"/>
    </source>
</evidence>
<evidence type="ECO:0000256" key="2">
    <source>
        <dbReference type="ARBA" id="ARBA00022487"/>
    </source>
</evidence>
<keyword evidence="11" id="KW-1185">Reference proteome</keyword>
<keyword evidence="4" id="KW-0531">Neurotransmitter degradation</keyword>
<evidence type="ECO:0000256" key="4">
    <source>
        <dbReference type="ARBA" id="ARBA00022867"/>
    </source>
</evidence>
<evidence type="ECO:0000259" key="9">
    <source>
        <dbReference type="Pfam" id="PF00135"/>
    </source>
</evidence>
<dbReference type="EC" id="3.1.1.-" evidence="8"/>
<dbReference type="Gene3D" id="3.40.50.1820">
    <property type="entry name" value="alpha/beta hydrolase"/>
    <property type="match status" value="1"/>
</dbReference>
<comment type="catalytic activity">
    <reaction evidence="6">
        <text>acetylcholine + H2O = choline + acetate + H(+)</text>
        <dbReference type="Rhea" id="RHEA:17561"/>
        <dbReference type="ChEBI" id="CHEBI:15354"/>
        <dbReference type="ChEBI" id="CHEBI:15355"/>
        <dbReference type="ChEBI" id="CHEBI:15377"/>
        <dbReference type="ChEBI" id="CHEBI:15378"/>
        <dbReference type="ChEBI" id="CHEBI:30089"/>
        <dbReference type="EC" id="3.1.1.7"/>
    </reaction>
</comment>
<evidence type="ECO:0000256" key="1">
    <source>
        <dbReference type="ARBA" id="ARBA00005964"/>
    </source>
</evidence>
<evidence type="ECO:0000256" key="5">
    <source>
        <dbReference type="ARBA" id="ARBA00023180"/>
    </source>
</evidence>
<dbReference type="EMBL" id="NEVH01002552">
    <property type="protein sequence ID" value="PNF42100.1"/>
    <property type="molecule type" value="Genomic_DNA"/>
</dbReference>
<dbReference type="PRINTS" id="PR00878">
    <property type="entry name" value="CHOLNESTRASE"/>
</dbReference>
<dbReference type="InterPro" id="IPR050309">
    <property type="entry name" value="Type-B_Carboxylest/Lipase"/>
</dbReference>
<keyword evidence="2" id="KW-0719">Serine esterase</keyword>
<feature type="active site" description="Charge relay system" evidence="7">
    <location>
        <position position="324"/>
    </location>
</feature>
<dbReference type="AlphaFoldDB" id="A0A2J7RMP3"/>
<feature type="active site" description="Charge relay system" evidence="7">
    <location>
        <position position="444"/>
    </location>
</feature>
<dbReference type="STRING" id="105785.A0A2J7RMP3"/>
<dbReference type="InterPro" id="IPR000997">
    <property type="entry name" value="Cholinesterase"/>
</dbReference>
<evidence type="ECO:0000256" key="8">
    <source>
        <dbReference type="RuleBase" id="RU361235"/>
    </source>
</evidence>
<evidence type="ECO:0000256" key="6">
    <source>
        <dbReference type="ARBA" id="ARBA00048484"/>
    </source>
</evidence>
<dbReference type="InParanoid" id="A0A2J7RMP3"/>
<dbReference type="OrthoDB" id="19653at2759"/>
<dbReference type="FunFam" id="3.40.50.1820:FF:000092">
    <property type="entry name" value="Carboxylic ester hydrolase"/>
    <property type="match status" value="1"/>
</dbReference>
<dbReference type="Pfam" id="PF00135">
    <property type="entry name" value="COesterase"/>
    <property type="match status" value="1"/>
</dbReference>
<keyword evidence="5" id="KW-0325">Glycoprotein</keyword>
<keyword evidence="3 8" id="KW-0378">Hydrolase</keyword>
<dbReference type="PANTHER" id="PTHR11559">
    <property type="entry name" value="CARBOXYLESTERASE"/>
    <property type="match status" value="1"/>
</dbReference>
<evidence type="ECO:0000256" key="7">
    <source>
        <dbReference type="PIRSR" id="PIRSR600997-1"/>
    </source>
</evidence>
<dbReference type="SUPFAM" id="SSF53474">
    <property type="entry name" value="alpha/beta-Hydrolases"/>
    <property type="match status" value="1"/>
</dbReference>
<dbReference type="GO" id="GO:0003990">
    <property type="term" value="F:acetylcholinesterase activity"/>
    <property type="evidence" value="ECO:0007669"/>
    <property type="project" value="UniProtKB-EC"/>
</dbReference>
<dbReference type="PROSITE" id="PS00941">
    <property type="entry name" value="CARBOXYLESTERASE_B_2"/>
    <property type="match status" value="1"/>
</dbReference>
<gene>
    <name evidence="10" type="ORF">B7P43_G10290</name>
</gene>
<dbReference type="ESTHER" id="9neop-a0a2j7rmn3">
    <property type="family name" value="Carb_B_Arthropoda"/>
</dbReference>
<feature type="domain" description="Carboxylesterase type B" evidence="9">
    <location>
        <begin position="3"/>
        <end position="531"/>
    </location>
</feature>
<organism evidence="10 11">
    <name type="scientific">Cryptotermes secundus</name>
    <dbReference type="NCBI Taxonomy" id="105785"/>
    <lineage>
        <taxon>Eukaryota</taxon>
        <taxon>Metazoa</taxon>
        <taxon>Ecdysozoa</taxon>
        <taxon>Arthropoda</taxon>
        <taxon>Hexapoda</taxon>
        <taxon>Insecta</taxon>
        <taxon>Pterygota</taxon>
        <taxon>Neoptera</taxon>
        <taxon>Polyneoptera</taxon>
        <taxon>Dictyoptera</taxon>
        <taxon>Blattodea</taxon>
        <taxon>Blattoidea</taxon>
        <taxon>Termitoidae</taxon>
        <taxon>Kalotermitidae</taxon>
        <taxon>Cryptotermitinae</taxon>
        <taxon>Cryptotermes</taxon>
    </lineage>
</organism>
<accession>A0A2J7RMP3</accession>
<dbReference type="InterPro" id="IPR029058">
    <property type="entry name" value="AB_hydrolase_fold"/>
</dbReference>
<comment type="caution">
    <text evidence="10">The sequence shown here is derived from an EMBL/GenBank/DDBJ whole genome shotgun (WGS) entry which is preliminary data.</text>
</comment>
<protein>
    <recommendedName>
        <fullName evidence="8">Carboxylic ester hydrolase</fullName>
        <ecNumber evidence="8">3.1.1.-</ecNumber>
    </recommendedName>
</protein>
<evidence type="ECO:0000313" key="10">
    <source>
        <dbReference type="EMBL" id="PNF42100.1"/>
    </source>
</evidence>
<dbReference type="InterPro" id="IPR019819">
    <property type="entry name" value="Carboxylesterase_B_CS"/>
</dbReference>
<reference evidence="10 11" key="1">
    <citation type="submission" date="2017-12" db="EMBL/GenBank/DDBJ databases">
        <title>Hemimetabolous genomes reveal molecular basis of termite eusociality.</title>
        <authorList>
            <person name="Harrison M.C."/>
            <person name="Jongepier E."/>
            <person name="Robertson H.M."/>
            <person name="Arning N."/>
            <person name="Bitard-Feildel T."/>
            <person name="Chao H."/>
            <person name="Childers C.P."/>
            <person name="Dinh H."/>
            <person name="Doddapaneni H."/>
            <person name="Dugan S."/>
            <person name="Gowin J."/>
            <person name="Greiner C."/>
            <person name="Han Y."/>
            <person name="Hu H."/>
            <person name="Hughes D.S.T."/>
            <person name="Huylmans A.-K."/>
            <person name="Kemena C."/>
            <person name="Kremer L.P.M."/>
            <person name="Lee S.L."/>
            <person name="Lopez-Ezquerra A."/>
            <person name="Mallet L."/>
            <person name="Monroy-Kuhn J.M."/>
            <person name="Moser A."/>
            <person name="Murali S.C."/>
            <person name="Muzny D.M."/>
            <person name="Otani S."/>
            <person name="Piulachs M.-D."/>
            <person name="Poelchau M."/>
            <person name="Qu J."/>
            <person name="Schaub F."/>
            <person name="Wada-Katsumata A."/>
            <person name="Worley K.C."/>
            <person name="Xie Q."/>
            <person name="Ylla G."/>
            <person name="Poulsen M."/>
            <person name="Gibbs R.A."/>
            <person name="Schal C."/>
            <person name="Richards S."/>
            <person name="Belles X."/>
            <person name="Korb J."/>
            <person name="Bornberg-Bauer E."/>
        </authorList>
    </citation>
    <scope>NUCLEOTIDE SEQUENCE [LARGE SCALE GENOMIC DNA]</scope>
    <source>
        <tissue evidence="10">Whole body</tissue>
    </source>
</reference>
<name>A0A2J7RMP3_9NEOP</name>
<sequence>MAVVFVAQGWLRGKAVTTESGETYYSFQGIPYAKPPVGPLRFQAPEAPDPWSDVRDAQTERSVAPQTDIFTGSGFEGDEDCLFLNVYTPKLPEATSDTAKPVMVWIHGGGFYIGSANTDCYGPDHLIREDVVIVTLNYRLGALGFLSTGDSVIPGNNGLKDQVMALRWVQQNIAQFGGDPGNVTIFGESAGAACVHYHILSPMSEGLFHRAIIQSGCVLSHWAFDDPSVARRKAFRYAEALGCHTSDSKELLEFLMKVPAKELTDAMEPSLTEEEKHPVPLCFVPTKEFSRNGEETFLPDSPTNILTQGKFHKVPIIIGVTSNEGMFVMKDIAQHPSWYEALSKRFRVPVPHNFRIEENTAKYEELAARIKEFYFGTEPFSKDTWPKFADLYSDFWFVSGITQTIRKQVAVASIPIYFYCFAFDGNFGLYDMELGSNRLPGACHGAELGYLFQMTIAAERGLQLNEDGLRVRSQIVKLWTNFAKSGNPTPKAEPLLGVTWTPATDSQLNYLNIDNKLSMEKNFVKARMEFWDKIYESFEIFQ</sequence>
<dbReference type="InterPro" id="IPR002018">
    <property type="entry name" value="CarbesteraseB"/>
</dbReference>
<proteinExistence type="inferred from homology"/>
<dbReference type="CDD" id="cd00312">
    <property type="entry name" value="Esterase_lipase"/>
    <property type="match status" value="1"/>
</dbReference>
<comment type="similarity">
    <text evidence="1 8">Belongs to the type-B carboxylesterase/lipase family.</text>
</comment>
<dbReference type="PROSITE" id="PS00122">
    <property type="entry name" value="CARBOXYLESTERASE_B_1"/>
    <property type="match status" value="1"/>
</dbReference>
<dbReference type="InterPro" id="IPR019826">
    <property type="entry name" value="Carboxylesterase_B_AS"/>
</dbReference>
<evidence type="ECO:0000256" key="3">
    <source>
        <dbReference type="ARBA" id="ARBA00022801"/>
    </source>
</evidence>